<evidence type="ECO:0000313" key="2">
    <source>
        <dbReference type="EMBL" id="KAJ2776312.1"/>
    </source>
</evidence>
<feature type="region of interest" description="Disordered" evidence="1">
    <location>
        <begin position="1"/>
        <end position="30"/>
    </location>
</feature>
<feature type="compositionally biased region" description="Low complexity" evidence="1">
    <location>
        <begin position="83"/>
        <end position="107"/>
    </location>
</feature>
<name>A0A9W8LF45_9FUNG</name>
<dbReference type="AlphaFoldDB" id="A0A9W8LF45"/>
<feature type="region of interest" description="Disordered" evidence="1">
    <location>
        <begin position="81"/>
        <end position="222"/>
    </location>
</feature>
<proteinExistence type="predicted"/>
<keyword evidence="3" id="KW-1185">Reference proteome</keyword>
<reference evidence="2" key="1">
    <citation type="submission" date="2022-07" db="EMBL/GenBank/DDBJ databases">
        <title>Phylogenomic reconstructions and comparative analyses of Kickxellomycotina fungi.</title>
        <authorList>
            <person name="Reynolds N.K."/>
            <person name="Stajich J.E."/>
            <person name="Barry K."/>
            <person name="Grigoriev I.V."/>
            <person name="Crous P."/>
            <person name="Smith M.E."/>
        </authorList>
    </citation>
    <scope>NUCLEOTIDE SEQUENCE</scope>
    <source>
        <strain evidence="2">NBRC 105414</strain>
    </source>
</reference>
<feature type="compositionally biased region" description="Pro residues" evidence="1">
    <location>
        <begin position="123"/>
        <end position="133"/>
    </location>
</feature>
<evidence type="ECO:0000256" key="1">
    <source>
        <dbReference type="SAM" id="MobiDB-lite"/>
    </source>
</evidence>
<feature type="compositionally biased region" description="Basic residues" evidence="1">
    <location>
        <begin position="109"/>
        <end position="120"/>
    </location>
</feature>
<dbReference type="OrthoDB" id="5594817at2759"/>
<accession>A0A9W8LF45</accession>
<evidence type="ECO:0000313" key="3">
    <source>
        <dbReference type="Proteomes" id="UP001140217"/>
    </source>
</evidence>
<protein>
    <submittedName>
        <fullName evidence="2">Uncharacterized protein</fullName>
    </submittedName>
</protein>
<gene>
    <name evidence="2" type="ORF">H4R18_005736</name>
</gene>
<dbReference type="EMBL" id="JANBUL010000374">
    <property type="protein sequence ID" value="KAJ2776312.1"/>
    <property type="molecule type" value="Genomic_DNA"/>
</dbReference>
<comment type="caution">
    <text evidence="2">The sequence shown here is derived from an EMBL/GenBank/DDBJ whole genome shotgun (WGS) entry which is preliminary data.</text>
</comment>
<sequence>MPPLSRRTSSTPTKARAQSLLTSPAAARRSHASMEAFKVARALKEGLAQLKARADPQRAFSAAASSTATLPRARLLVDMPRYGSFSSDSSDGPPPAADLLRARPVALHHASRSCPHRARALRSPPPPPPPPPRFSLSDVPPDHPEAAEAAEAMILFMRSEPSSQGRPSPATPPVAPLPRGRSPASDAESSIYVSDAESTDCPSPPAKRTRPDHPSSCTPPQQ</sequence>
<organism evidence="2 3">
    <name type="scientific">Coemansia javaensis</name>
    <dbReference type="NCBI Taxonomy" id="2761396"/>
    <lineage>
        <taxon>Eukaryota</taxon>
        <taxon>Fungi</taxon>
        <taxon>Fungi incertae sedis</taxon>
        <taxon>Zoopagomycota</taxon>
        <taxon>Kickxellomycotina</taxon>
        <taxon>Kickxellomycetes</taxon>
        <taxon>Kickxellales</taxon>
        <taxon>Kickxellaceae</taxon>
        <taxon>Coemansia</taxon>
    </lineage>
</organism>
<feature type="compositionally biased region" description="Polar residues" evidence="1">
    <location>
        <begin position="1"/>
        <end position="13"/>
    </location>
</feature>
<dbReference type="Proteomes" id="UP001140217">
    <property type="component" value="Unassembled WGS sequence"/>
</dbReference>